<proteinExistence type="predicted"/>
<dbReference type="GO" id="GO:0062129">
    <property type="term" value="C:chitin-based extracellular matrix"/>
    <property type="evidence" value="ECO:0007669"/>
    <property type="project" value="TreeGrafter"/>
</dbReference>
<evidence type="ECO:0000313" key="4">
    <source>
        <dbReference type="EMBL" id="KAK9694652.1"/>
    </source>
</evidence>
<dbReference type="PROSITE" id="PS51155">
    <property type="entry name" value="CHIT_BIND_RR_2"/>
    <property type="match status" value="2"/>
</dbReference>
<name>A0AAW1IXB6_POPJA</name>
<dbReference type="PANTHER" id="PTHR10380:SF196">
    <property type="entry name" value="CUTICULAR PROTEIN 72EA"/>
    <property type="match status" value="1"/>
</dbReference>
<feature type="signal peptide" evidence="3">
    <location>
        <begin position="1"/>
        <end position="17"/>
    </location>
</feature>
<dbReference type="GO" id="GO:0008010">
    <property type="term" value="F:structural constituent of chitin-based larval cuticle"/>
    <property type="evidence" value="ECO:0007669"/>
    <property type="project" value="TreeGrafter"/>
</dbReference>
<keyword evidence="5" id="KW-1185">Reference proteome</keyword>
<evidence type="ECO:0000256" key="3">
    <source>
        <dbReference type="SAM" id="SignalP"/>
    </source>
</evidence>
<keyword evidence="3" id="KW-0732">Signal</keyword>
<feature type="chain" id="PRO_5043362733" evidence="3">
    <location>
        <begin position="18"/>
        <end position="375"/>
    </location>
</feature>
<evidence type="ECO:0000256" key="2">
    <source>
        <dbReference type="PROSITE-ProRule" id="PRU00497"/>
    </source>
</evidence>
<dbReference type="EMBL" id="JASPKY010000506">
    <property type="protein sequence ID" value="KAK9694652.1"/>
    <property type="molecule type" value="Genomic_DNA"/>
</dbReference>
<dbReference type="InterPro" id="IPR031311">
    <property type="entry name" value="CHIT_BIND_RR_consensus"/>
</dbReference>
<dbReference type="PROSITE" id="PS00233">
    <property type="entry name" value="CHIT_BIND_RR_1"/>
    <property type="match status" value="1"/>
</dbReference>
<sequence length="375" mass="40207">MLSVLLISVLFVASVTPSVVIPAYGVRIGITPFAHPIQSLYHAQDNHGQYVYGYATPTSTKTEAKSIDGVTRGGYSYIDSHGILQSVEYSADPIHGFRVAATNLPQDLPDVAHAKAKHLAEYESIKAEHLAARTVQYSNPVAVPYAAVPQIPQAQLLPLPVQDLPEVAAAKAKHLAEYEAIKAQHLSQAQVIPTAPQELPEVLKARAEHLAAVEATKARDAAIVQSEYEAARLSPVPHQLSGHVVPVHAANAVSQPIAVVAKAPVLSYAPIYYASHQFQTQDNHGQYSYGYAEPQSAKTETRTADGVTRGGYSYIDANGVLQTVHYIADPVNGFRVAATNLPVQHAVSAAAPLVKSAAVVTNHDAQHLYSHTLHY</sequence>
<organism evidence="4 5">
    <name type="scientific">Popillia japonica</name>
    <name type="common">Japanese beetle</name>
    <dbReference type="NCBI Taxonomy" id="7064"/>
    <lineage>
        <taxon>Eukaryota</taxon>
        <taxon>Metazoa</taxon>
        <taxon>Ecdysozoa</taxon>
        <taxon>Arthropoda</taxon>
        <taxon>Hexapoda</taxon>
        <taxon>Insecta</taxon>
        <taxon>Pterygota</taxon>
        <taxon>Neoptera</taxon>
        <taxon>Endopterygota</taxon>
        <taxon>Coleoptera</taxon>
        <taxon>Polyphaga</taxon>
        <taxon>Scarabaeiformia</taxon>
        <taxon>Scarabaeidae</taxon>
        <taxon>Rutelinae</taxon>
        <taxon>Popillia</taxon>
    </lineage>
</organism>
<dbReference type="InterPro" id="IPR000618">
    <property type="entry name" value="Insect_cuticle"/>
</dbReference>
<dbReference type="PANTHER" id="PTHR10380">
    <property type="entry name" value="CUTICLE PROTEIN"/>
    <property type="match status" value="1"/>
</dbReference>
<keyword evidence="1 2" id="KW-0193">Cuticle</keyword>
<dbReference type="AlphaFoldDB" id="A0AAW1IXB6"/>
<reference evidence="4 5" key="1">
    <citation type="journal article" date="2024" name="BMC Genomics">
        <title>De novo assembly and annotation of Popillia japonica's genome with initial clues to its potential as an invasive pest.</title>
        <authorList>
            <person name="Cucini C."/>
            <person name="Boschi S."/>
            <person name="Funari R."/>
            <person name="Cardaioli E."/>
            <person name="Iannotti N."/>
            <person name="Marturano G."/>
            <person name="Paoli F."/>
            <person name="Bruttini M."/>
            <person name="Carapelli A."/>
            <person name="Frati F."/>
            <person name="Nardi F."/>
        </authorList>
    </citation>
    <scope>NUCLEOTIDE SEQUENCE [LARGE SCALE GENOMIC DNA]</scope>
    <source>
        <strain evidence="4">DMR45628</strain>
    </source>
</reference>
<evidence type="ECO:0000256" key="1">
    <source>
        <dbReference type="ARBA" id="ARBA00022460"/>
    </source>
</evidence>
<dbReference type="Pfam" id="PF00379">
    <property type="entry name" value="Chitin_bind_4"/>
    <property type="match status" value="2"/>
</dbReference>
<gene>
    <name evidence="4" type="ORF">QE152_g33386</name>
</gene>
<dbReference type="Proteomes" id="UP001458880">
    <property type="component" value="Unassembled WGS sequence"/>
</dbReference>
<evidence type="ECO:0000313" key="5">
    <source>
        <dbReference type="Proteomes" id="UP001458880"/>
    </source>
</evidence>
<protein>
    <submittedName>
        <fullName evidence="4">Insect cuticle protein</fullName>
    </submittedName>
</protein>
<comment type="caution">
    <text evidence="4">The sequence shown here is derived from an EMBL/GenBank/DDBJ whole genome shotgun (WGS) entry which is preliminary data.</text>
</comment>
<dbReference type="InterPro" id="IPR050468">
    <property type="entry name" value="Cuticle_Struct_Prot"/>
</dbReference>
<accession>A0AAW1IXB6</accession>